<dbReference type="InterPro" id="IPR035906">
    <property type="entry name" value="MetI-like_sf"/>
</dbReference>
<protein>
    <submittedName>
        <fullName evidence="9">Glutathione transport system permease protein GsiC</fullName>
    </submittedName>
</protein>
<dbReference type="InterPro" id="IPR000515">
    <property type="entry name" value="MetI-like"/>
</dbReference>
<dbReference type="PROSITE" id="PS50928">
    <property type="entry name" value="ABC_TM1"/>
    <property type="match status" value="1"/>
</dbReference>
<evidence type="ECO:0000256" key="6">
    <source>
        <dbReference type="ARBA" id="ARBA00023136"/>
    </source>
</evidence>
<dbReference type="EMBL" id="CASHTH010002083">
    <property type="protein sequence ID" value="CAI8024515.1"/>
    <property type="molecule type" value="Genomic_DNA"/>
</dbReference>
<evidence type="ECO:0000256" key="1">
    <source>
        <dbReference type="ARBA" id="ARBA00004651"/>
    </source>
</evidence>
<keyword evidence="4 7" id="KW-0812">Transmembrane</keyword>
<dbReference type="AlphaFoldDB" id="A0AA35S6T3"/>
<evidence type="ECO:0000256" key="4">
    <source>
        <dbReference type="ARBA" id="ARBA00022692"/>
    </source>
</evidence>
<dbReference type="Proteomes" id="UP001174909">
    <property type="component" value="Unassembled WGS sequence"/>
</dbReference>
<feature type="domain" description="ABC transmembrane type-1" evidence="8">
    <location>
        <begin position="1"/>
        <end position="101"/>
    </location>
</feature>
<keyword evidence="5 7" id="KW-1133">Transmembrane helix</keyword>
<keyword evidence="2" id="KW-0813">Transport</keyword>
<dbReference type="PANTHER" id="PTHR30465:SF0">
    <property type="entry name" value="OLIGOPEPTIDE TRANSPORT SYSTEM PERMEASE PROTEIN APPB"/>
    <property type="match status" value="1"/>
</dbReference>
<dbReference type="PANTHER" id="PTHR30465">
    <property type="entry name" value="INNER MEMBRANE ABC TRANSPORTER"/>
    <property type="match status" value="1"/>
</dbReference>
<feature type="transmembrane region" description="Helical" evidence="7">
    <location>
        <begin position="47"/>
        <end position="68"/>
    </location>
</feature>
<organism evidence="9 10">
    <name type="scientific">Geodia barretti</name>
    <name type="common">Barrett's horny sponge</name>
    <dbReference type="NCBI Taxonomy" id="519541"/>
    <lineage>
        <taxon>Eukaryota</taxon>
        <taxon>Metazoa</taxon>
        <taxon>Porifera</taxon>
        <taxon>Demospongiae</taxon>
        <taxon>Heteroscleromorpha</taxon>
        <taxon>Tetractinellida</taxon>
        <taxon>Astrophorina</taxon>
        <taxon>Geodiidae</taxon>
        <taxon>Geodia</taxon>
    </lineage>
</organism>
<evidence type="ECO:0000256" key="5">
    <source>
        <dbReference type="ARBA" id="ARBA00022989"/>
    </source>
</evidence>
<dbReference type="Gene3D" id="1.10.3720.10">
    <property type="entry name" value="MetI-like"/>
    <property type="match status" value="1"/>
</dbReference>
<comment type="subcellular location">
    <subcellularLocation>
        <location evidence="1">Cell membrane</location>
        <topology evidence="1">Multi-pass membrane protein</topology>
    </subcellularLocation>
</comment>
<dbReference type="GO" id="GO:0055085">
    <property type="term" value="P:transmembrane transport"/>
    <property type="evidence" value="ECO:0007669"/>
    <property type="project" value="InterPro"/>
</dbReference>
<dbReference type="GO" id="GO:0005886">
    <property type="term" value="C:plasma membrane"/>
    <property type="evidence" value="ECO:0007669"/>
    <property type="project" value="UniProtKB-SubCell"/>
</dbReference>
<dbReference type="Pfam" id="PF00528">
    <property type="entry name" value="BPD_transp_1"/>
    <property type="match status" value="1"/>
</dbReference>
<sequence length="101" mass="11127">MAQAAYISRLARSTFLEVMYEDYIRTARAKGLKERVILYRHTFRNAILPLVTLSGILLGFALAGSVVIESVFGVKGLGAVLIGAISERDHIVIQNLVLFYG</sequence>
<evidence type="ECO:0000256" key="2">
    <source>
        <dbReference type="ARBA" id="ARBA00022448"/>
    </source>
</evidence>
<evidence type="ECO:0000313" key="9">
    <source>
        <dbReference type="EMBL" id="CAI8024515.1"/>
    </source>
</evidence>
<evidence type="ECO:0000313" key="10">
    <source>
        <dbReference type="Proteomes" id="UP001174909"/>
    </source>
</evidence>
<dbReference type="CDD" id="cd06261">
    <property type="entry name" value="TM_PBP2"/>
    <property type="match status" value="1"/>
</dbReference>
<keyword evidence="6 7" id="KW-0472">Membrane</keyword>
<evidence type="ECO:0000256" key="3">
    <source>
        <dbReference type="ARBA" id="ARBA00022475"/>
    </source>
</evidence>
<evidence type="ECO:0000259" key="8">
    <source>
        <dbReference type="PROSITE" id="PS50928"/>
    </source>
</evidence>
<keyword evidence="3" id="KW-1003">Cell membrane</keyword>
<gene>
    <name evidence="9" type="ORF">GBAR_LOCUS14237</name>
</gene>
<proteinExistence type="predicted"/>
<comment type="caution">
    <text evidence="9">The sequence shown here is derived from an EMBL/GenBank/DDBJ whole genome shotgun (WGS) entry which is preliminary data.</text>
</comment>
<name>A0AA35S6T3_GEOBA</name>
<accession>A0AA35S6T3</accession>
<dbReference type="SUPFAM" id="SSF161098">
    <property type="entry name" value="MetI-like"/>
    <property type="match status" value="1"/>
</dbReference>
<reference evidence="9" key="1">
    <citation type="submission" date="2023-03" db="EMBL/GenBank/DDBJ databases">
        <authorList>
            <person name="Steffen K."/>
            <person name="Cardenas P."/>
        </authorList>
    </citation>
    <scope>NUCLEOTIDE SEQUENCE</scope>
</reference>
<keyword evidence="10" id="KW-1185">Reference proteome</keyword>
<evidence type="ECO:0000256" key="7">
    <source>
        <dbReference type="SAM" id="Phobius"/>
    </source>
</evidence>